<dbReference type="SUPFAM" id="SSF55455">
    <property type="entry name" value="SRF-like"/>
    <property type="match status" value="3"/>
</dbReference>
<dbReference type="GO" id="GO:0046983">
    <property type="term" value="F:protein dimerization activity"/>
    <property type="evidence" value="ECO:0007669"/>
    <property type="project" value="InterPro"/>
</dbReference>
<organism evidence="9 10">
    <name type="scientific">Rhododendron simsii</name>
    <name type="common">Sims's rhododendron</name>
    <dbReference type="NCBI Taxonomy" id="118357"/>
    <lineage>
        <taxon>Eukaryota</taxon>
        <taxon>Viridiplantae</taxon>
        <taxon>Streptophyta</taxon>
        <taxon>Embryophyta</taxon>
        <taxon>Tracheophyta</taxon>
        <taxon>Spermatophyta</taxon>
        <taxon>Magnoliopsida</taxon>
        <taxon>eudicotyledons</taxon>
        <taxon>Gunneridae</taxon>
        <taxon>Pentapetalae</taxon>
        <taxon>asterids</taxon>
        <taxon>Ericales</taxon>
        <taxon>Ericaceae</taxon>
        <taxon>Ericoideae</taxon>
        <taxon>Rhodoreae</taxon>
        <taxon>Rhododendron</taxon>
    </lineage>
</organism>
<dbReference type="GO" id="GO:0005634">
    <property type="term" value="C:nucleus"/>
    <property type="evidence" value="ECO:0007669"/>
    <property type="project" value="UniProtKB-SubCell"/>
</dbReference>
<evidence type="ECO:0000256" key="3">
    <source>
        <dbReference type="ARBA" id="ARBA00023125"/>
    </source>
</evidence>
<keyword evidence="7" id="KW-0472">Membrane</keyword>
<dbReference type="PROSITE" id="PS50066">
    <property type="entry name" value="MADS_BOX_2"/>
    <property type="match status" value="3"/>
</dbReference>
<evidence type="ECO:0000259" key="8">
    <source>
        <dbReference type="PROSITE" id="PS50066"/>
    </source>
</evidence>
<evidence type="ECO:0000256" key="1">
    <source>
        <dbReference type="ARBA" id="ARBA00004123"/>
    </source>
</evidence>
<keyword evidence="5" id="KW-0539">Nucleus</keyword>
<feature type="domain" description="MADS-box" evidence="8">
    <location>
        <begin position="1"/>
        <end position="25"/>
    </location>
</feature>
<gene>
    <name evidence="9" type="ORF">RHSIM_Rhsim12G0068800</name>
</gene>
<keyword evidence="3" id="KW-0238">DNA-binding</keyword>
<dbReference type="Proteomes" id="UP000626092">
    <property type="component" value="Unassembled WGS sequence"/>
</dbReference>
<keyword evidence="4" id="KW-0804">Transcription</keyword>
<evidence type="ECO:0000256" key="7">
    <source>
        <dbReference type="SAM" id="Phobius"/>
    </source>
</evidence>
<feature type="domain" description="MADS-box" evidence="8">
    <location>
        <begin position="72"/>
        <end position="101"/>
    </location>
</feature>
<proteinExistence type="predicted"/>
<keyword evidence="10" id="KW-1185">Reference proteome</keyword>
<evidence type="ECO:0000256" key="5">
    <source>
        <dbReference type="ARBA" id="ARBA00023242"/>
    </source>
</evidence>
<sequence length="139" mass="15885">MKKASELSVLCDVDIGLFIFSSRGRPAALVLFLTRPGFEPRYPLSHSVSTSWILFQKMLGFWLYATFLAFTELKRIEDKNRRQFSSSKRHSGLMKKASELSHVSSSKRRSGRMKKASELSVLCDVNIGLFIFPGRNRLH</sequence>
<dbReference type="PRINTS" id="PR00404">
    <property type="entry name" value="MADSDOMAIN"/>
</dbReference>
<dbReference type="InterPro" id="IPR050142">
    <property type="entry name" value="MADS-box/MEF2_TF"/>
</dbReference>
<dbReference type="InterPro" id="IPR036879">
    <property type="entry name" value="TF_MADSbox_sf"/>
</dbReference>
<dbReference type="PANTHER" id="PTHR48019">
    <property type="entry name" value="SERUM RESPONSE FACTOR HOMOLOG"/>
    <property type="match status" value="1"/>
</dbReference>
<dbReference type="InterPro" id="IPR002100">
    <property type="entry name" value="TF_MADSbox"/>
</dbReference>
<name>A0A834L8V6_RHOSS</name>
<keyword evidence="7" id="KW-1133">Transmembrane helix</keyword>
<keyword evidence="7" id="KW-0812">Transmembrane</keyword>
<evidence type="ECO:0000256" key="2">
    <source>
        <dbReference type="ARBA" id="ARBA00023015"/>
    </source>
</evidence>
<evidence type="ECO:0000256" key="6">
    <source>
        <dbReference type="SAM" id="MobiDB-lite"/>
    </source>
</evidence>
<dbReference type="AlphaFoldDB" id="A0A834L8V6"/>
<dbReference type="SMART" id="SM00432">
    <property type="entry name" value="MADS"/>
    <property type="match status" value="2"/>
</dbReference>
<protein>
    <recommendedName>
        <fullName evidence="8">MADS-box domain-containing protein</fullName>
    </recommendedName>
</protein>
<feature type="region of interest" description="Disordered" evidence="6">
    <location>
        <begin position="84"/>
        <end position="112"/>
    </location>
</feature>
<evidence type="ECO:0000313" key="9">
    <source>
        <dbReference type="EMBL" id="KAF7123501.1"/>
    </source>
</evidence>
<comment type="caution">
    <text evidence="9">The sequence shown here is derived from an EMBL/GenBank/DDBJ whole genome shotgun (WGS) entry which is preliminary data.</text>
</comment>
<dbReference type="OrthoDB" id="1898716at2759"/>
<dbReference type="GO" id="GO:0003677">
    <property type="term" value="F:DNA binding"/>
    <property type="evidence" value="ECO:0007669"/>
    <property type="project" value="UniProtKB-KW"/>
</dbReference>
<evidence type="ECO:0000256" key="4">
    <source>
        <dbReference type="ARBA" id="ARBA00023163"/>
    </source>
</evidence>
<evidence type="ECO:0000313" key="10">
    <source>
        <dbReference type="Proteomes" id="UP000626092"/>
    </source>
</evidence>
<reference evidence="9" key="1">
    <citation type="submission" date="2019-11" db="EMBL/GenBank/DDBJ databases">
        <authorList>
            <person name="Liu Y."/>
            <person name="Hou J."/>
            <person name="Li T.-Q."/>
            <person name="Guan C.-H."/>
            <person name="Wu X."/>
            <person name="Wu H.-Z."/>
            <person name="Ling F."/>
            <person name="Zhang R."/>
            <person name="Shi X.-G."/>
            <person name="Ren J.-P."/>
            <person name="Chen E.-F."/>
            <person name="Sun J.-M."/>
        </authorList>
    </citation>
    <scope>NUCLEOTIDE SEQUENCE</scope>
    <source>
        <strain evidence="9">Adult_tree_wgs_1</strain>
        <tissue evidence="9">Leaves</tissue>
    </source>
</reference>
<dbReference type="EMBL" id="WJXA01000012">
    <property type="protein sequence ID" value="KAF7123501.1"/>
    <property type="molecule type" value="Genomic_DNA"/>
</dbReference>
<comment type="subcellular location">
    <subcellularLocation>
        <location evidence="1">Nucleus</location>
    </subcellularLocation>
</comment>
<dbReference type="Gene3D" id="3.40.1810.10">
    <property type="entry name" value="Transcription factor, MADS-box"/>
    <property type="match status" value="3"/>
</dbReference>
<feature type="domain" description="MADS-box" evidence="8">
    <location>
        <begin position="102"/>
        <end position="139"/>
    </location>
</feature>
<accession>A0A834L8V6</accession>
<feature type="transmembrane region" description="Helical" evidence="7">
    <location>
        <begin position="52"/>
        <end position="73"/>
    </location>
</feature>
<keyword evidence="2" id="KW-0805">Transcription regulation</keyword>
<dbReference type="Pfam" id="PF00319">
    <property type="entry name" value="SRF-TF"/>
    <property type="match status" value="3"/>
</dbReference>